<keyword evidence="1" id="KW-0472">Membrane</keyword>
<protein>
    <submittedName>
        <fullName evidence="2">Uncharacterized protein</fullName>
    </submittedName>
</protein>
<comment type="caution">
    <text evidence="2">The sequence shown here is derived from an EMBL/GenBank/DDBJ whole genome shotgun (WGS) entry which is preliminary data.</text>
</comment>
<dbReference type="AlphaFoldDB" id="S4I674"/>
<proteinExistence type="predicted"/>
<gene>
    <name evidence="2" type="ORF">HMPREF1576_01178</name>
</gene>
<evidence type="ECO:0000313" key="2">
    <source>
        <dbReference type="EMBL" id="EPI49975.1"/>
    </source>
</evidence>
<reference evidence="2 3" key="1">
    <citation type="submission" date="2013-06" db="EMBL/GenBank/DDBJ databases">
        <authorList>
            <person name="Weinstock G."/>
            <person name="Sodergren E."/>
            <person name="Lobos E.A."/>
            <person name="Fulton L."/>
            <person name="Fulton R."/>
            <person name="Courtney L."/>
            <person name="Fronick C."/>
            <person name="O'Laughlin M."/>
            <person name="Godfrey J."/>
            <person name="Wilson R.M."/>
            <person name="Miner T."/>
            <person name="Farmer C."/>
            <person name="Delehaunty K."/>
            <person name="Cordes M."/>
            <person name="Minx P."/>
            <person name="Tomlinson C."/>
            <person name="Chen J."/>
            <person name="Wollam A."/>
            <person name="Pepin K.H."/>
            <person name="Bhonagiri V."/>
            <person name="Zhang X."/>
            <person name="Warren W."/>
            <person name="Mitreva M."/>
            <person name="Mardis E.R."/>
            <person name="Wilson R.K."/>
        </authorList>
    </citation>
    <scope>NUCLEOTIDE SEQUENCE [LARGE SCALE GENOMIC DNA]</scope>
    <source>
        <strain evidence="2 3">JCP7719</strain>
    </source>
</reference>
<keyword evidence="1" id="KW-0812">Transmembrane</keyword>
<keyword evidence="1" id="KW-1133">Transmembrane helix</keyword>
<evidence type="ECO:0000256" key="1">
    <source>
        <dbReference type="SAM" id="Phobius"/>
    </source>
</evidence>
<name>S4I674_9BIFI</name>
<dbReference type="EMBL" id="ATJO01000121">
    <property type="protein sequence ID" value="EPI49975.1"/>
    <property type="molecule type" value="Genomic_DNA"/>
</dbReference>
<sequence>MQCNKETSKFFNILFVLFTLFALDAYAFGAFFIFGYAMR</sequence>
<evidence type="ECO:0000313" key="3">
    <source>
        <dbReference type="Proteomes" id="UP000014601"/>
    </source>
</evidence>
<dbReference type="Proteomes" id="UP000014601">
    <property type="component" value="Unassembled WGS sequence"/>
</dbReference>
<accession>S4I674</accession>
<organism evidence="2 3">
    <name type="scientific">Gardnerella pickettii JCP7719</name>
    <dbReference type="NCBI Taxonomy" id="1261061"/>
    <lineage>
        <taxon>Bacteria</taxon>
        <taxon>Bacillati</taxon>
        <taxon>Actinomycetota</taxon>
        <taxon>Actinomycetes</taxon>
        <taxon>Bifidobacteriales</taxon>
        <taxon>Bifidobacteriaceae</taxon>
        <taxon>Gardnerella</taxon>
        <taxon>Gardnerella pickettii</taxon>
    </lineage>
</organism>
<dbReference type="PATRIC" id="fig|1261061.4.peg.1010"/>
<dbReference type="HOGENOM" id="CLU_3310352_0_0_11"/>
<feature type="transmembrane region" description="Helical" evidence="1">
    <location>
        <begin position="12"/>
        <end position="37"/>
    </location>
</feature>